<feature type="compositionally biased region" description="Basic and acidic residues" evidence="1">
    <location>
        <begin position="8"/>
        <end position="30"/>
    </location>
</feature>
<dbReference type="PANTHER" id="PTHR35218">
    <property type="entry name" value="RNASE H DOMAIN-CONTAINING PROTEIN"/>
    <property type="match status" value="1"/>
</dbReference>
<protein>
    <submittedName>
        <fullName evidence="2">Uncharacterized protein</fullName>
    </submittedName>
</protein>
<feature type="region of interest" description="Disordered" evidence="1">
    <location>
        <begin position="1"/>
        <end position="46"/>
    </location>
</feature>
<dbReference type="AlphaFoldDB" id="A0AAQ3JZ78"/>
<keyword evidence="3" id="KW-1185">Reference proteome</keyword>
<accession>A0AAQ3JZ78</accession>
<dbReference type="PANTHER" id="PTHR35218:SF9">
    <property type="entry name" value="ENDONUCLEASE_EXONUCLEASE_PHOSPHATASE DOMAIN-CONTAINING PROTEIN"/>
    <property type="match status" value="1"/>
</dbReference>
<dbReference type="InterPro" id="IPR036691">
    <property type="entry name" value="Endo/exonu/phosph_ase_sf"/>
</dbReference>
<organism evidence="2 3">
    <name type="scientific">Canna indica</name>
    <name type="common">Indian-shot</name>
    <dbReference type="NCBI Taxonomy" id="4628"/>
    <lineage>
        <taxon>Eukaryota</taxon>
        <taxon>Viridiplantae</taxon>
        <taxon>Streptophyta</taxon>
        <taxon>Embryophyta</taxon>
        <taxon>Tracheophyta</taxon>
        <taxon>Spermatophyta</taxon>
        <taxon>Magnoliopsida</taxon>
        <taxon>Liliopsida</taxon>
        <taxon>Zingiberales</taxon>
        <taxon>Cannaceae</taxon>
        <taxon>Canna</taxon>
    </lineage>
</organism>
<dbReference type="Proteomes" id="UP001327560">
    <property type="component" value="Chromosome 2"/>
</dbReference>
<feature type="compositionally biased region" description="Polar residues" evidence="1">
    <location>
        <begin position="31"/>
        <end position="42"/>
    </location>
</feature>
<name>A0AAQ3JZ78_9LILI</name>
<evidence type="ECO:0000313" key="2">
    <source>
        <dbReference type="EMBL" id="WOK98054.1"/>
    </source>
</evidence>
<evidence type="ECO:0000313" key="3">
    <source>
        <dbReference type="Proteomes" id="UP001327560"/>
    </source>
</evidence>
<dbReference type="SUPFAM" id="SSF56219">
    <property type="entry name" value="DNase I-like"/>
    <property type="match status" value="1"/>
</dbReference>
<dbReference type="EMBL" id="CP136891">
    <property type="protein sequence ID" value="WOK98054.1"/>
    <property type="molecule type" value="Genomic_DNA"/>
</dbReference>
<evidence type="ECO:0000256" key="1">
    <source>
        <dbReference type="SAM" id="MobiDB-lite"/>
    </source>
</evidence>
<sequence>MEMEDIEQDGHEVSSKQKDLQPEPPRKMDKQSQINEQEVQQNKTKRKIDEVGGEVFSNCREIENPRTIHVFLQYVRSKNPEIIFLTETRRTVNEMEKIRILLGMDSCLAVDAVGRGGGLALLWNDSVTMEVQSYSRHHIDTIFTWWRQKENEEMTRCRLDRSLCTAEGETCTQEQQYSMKRKRFLIIYANGVRWNRQFHFEDEQCIKMSENTLHDFGSAQGSLEQKLRRVQVVLARTKVDLVANIRQGIKNKQKKLNVAHESIEMRHKILQLQSNTEDLLREEEIIWKQWSRASWLKGGDKNIKFFHQRTRERRKKNIVWALRKRDGSWTDS</sequence>
<proteinExistence type="predicted"/>
<reference evidence="2 3" key="1">
    <citation type="submission" date="2023-10" db="EMBL/GenBank/DDBJ databases">
        <title>Chromosome-scale genome assembly provides insights into flower coloration mechanisms of Canna indica.</title>
        <authorList>
            <person name="Li C."/>
        </authorList>
    </citation>
    <scope>NUCLEOTIDE SEQUENCE [LARGE SCALE GENOMIC DNA]</scope>
    <source>
        <tissue evidence="2">Flower</tissue>
    </source>
</reference>
<gene>
    <name evidence="2" type="ORF">Cni_G06764</name>
</gene>
<dbReference type="Gene3D" id="3.60.10.10">
    <property type="entry name" value="Endonuclease/exonuclease/phosphatase"/>
    <property type="match status" value="1"/>
</dbReference>